<dbReference type="OrthoDB" id="2967738at2"/>
<evidence type="ECO:0000313" key="5">
    <source>
        <dbReference type="Proteomes" id="UP001387110"/>
    </source>
</evidence>
<evidence type="ECO:0000313" key="4">
    <source>
        <dbReference type="Proteomes" id="UP000053797"/>
    </source>
</evidence>
<sequence>MDIIWVGLMIAFGVISVISKAADKKPKQTNRTPSKEFGDYVKQITEQVDTARQEMVPPPVVRKKAPAKKQPGVTQTKARPVHERTELQQRLDQRQKQHSKKGMSSSTIGEIKDSVADGAIGTSSRSASATRLSQDEMRRAIVWSEVLGAPVSKRKR</sequence>
<reference evidence="3 5" key="2">
    <citation type="submission" date="2023-12" db="EMBL/GenBank/DDBJ databases">
        <authorList>
            <person name="Easwaran N."/>
            <person name="Lazarus H.P.S."/>
        </authorList>
    </citation>
    <scope>NUCLEOTIDE SEQUENCE [LARGE SCALE GENOMIC DNA]</scope>
    <source>
        <strain evidence="3 5">VIT-2023</strain>
    </source>
</reference>
<name>A0A0V8GFT9_9BACL</name>
<dbReference type="EMBL" id="LNQL01000002">
    <property type="protein sequence ID" value="KSU49150.1"/>
    <property type="molecule type" value="Genomic_DNA"/>
</dbReference>
<evidence type="ECO:0000256" key="1">
    <source>
        <dbReference type="SAM" id="MobiDB-lite"/>
    </source>
</evidence>
<dbReference type="Proteomes" id="UP000053797">
    <property type="component" value="Unassembled WGS sequence"/>
</dbReference>
<accession>A0A0V8GFT9</accession>
<gene>
    <name evidence="2" type="ORF">AS033_07170</name>
    <name evidence="3" type="ORF">SZL87_08180</name>
</gene>
<comment type="caution">
    <text evidence="2">The sequence shown here is derived from an EMBL/GenBank/DDBJ whole genome shotgun (WGS) entry which is preliminary data.</text>
</comment>
<evidence type="ECO:0000313" key="2">
    <source>
        <dbReference type="EMBL" id="KSU49150.1"/>
    </source>
</evidence>
<dbReference type="RefSeq" id="WP_023467490.1">
    <property type="nucleotide sequence ID" value="NZ_FMYN01000002.1"/>
</dbReference>
<protein>
    <submittedName>
        <fullName evidence="2">Uncharacterized protein</fullName>
    </submittedName>
</protein>
<evidence type="ECO:0000313" key="3">
    <source>
        <dbReference type="EMBL" id="MEI4462395.1"/>
    </source>
</evidence>
<feature type="compositionally biased region" description="Low complexity" evidence="1">
    <location>
        <begin position="122"/>
        <end position="131"/>
    </location>
</feature>
<reference evidence="2 4" key="1">
    <citation type="journal article" date="2015" name="Int. J. Syst. Evol. Microbiol.">
        <title>Exiguobacterium enclense sp. nov., isolated from sediment.</title>
        <authorList>
            <person name="Dastager S.G."/>
            <person name="Mawlankar R."/>
            <person name="Sonalkar V.V."/>
            <person name="Thorat M.N."/>
            <person name="Mual P."/>
            <person name="Verma A."/>
            <person name="Krishnamurthi S."/>
            <person name="Tang S.K."/>
            <person name="Li W.J."/>
        </authorList>
    </citation>
    <scope>NUCLEOTIDE SEQUENCE [LARGE SCALE GENOMIC DNA]</scope>
    <source>
        <strain evidence="2 4">NIO-1109</strain>
    </source>
</reference>
<feature type="region of interest" description="Disordered" evidence="1">
    <location>
        <begin position="50"/>
        <end position="138"/>
    </location>
</feature>
<keyword evidence="5" id="KW-1185">Reference proteome</keyword>
<dbReference type="Proteomes" id="UP001387110">
    <property type="component" value="Unassembled WGS sequence"/>
</dbReference>
<proteinExistence type="predicted"/>
<organism evidence="2 4">
    <name type="scientific">Exiguobacterium indicum</name>
    <dbReference type="NCBI Taxonomy" id="296995"/>
    <lineage>
        <taxon>Bacteria</taxon>
        <taxon>Bacillati</taxon>
        <taxon>Bacillota</taxon>
        <taxon>Bacilli</taxon>
        <taxon>Bacillales</taxon>
        <taxon>Bacillales Family XII. Incertae Sedis</taxon>
        <taxon>Exiguobacterium</taxon>
    </lineage>
</organism>
<dbReference type="AlphaFoldDB" id="A0A0V8GFT9"/>
<dbReference type="GeneID" id="90835993"/>
<feature type="compositionally biased region" description="Basic and acidic residues" evidence="1">
    <location>
        <begin position="80"/>
        <end position="95"/>
    </location>
</feature>
<dbReference type="EMBL" id="JBAWKY010000002">
    <property type="protein sequence ID" value="MEI4462395.1"/>
    <property type="molecule type" value="Genomic_DNA"/>
</dbReference>